<organism evidence="3 4">
    <name type="scientific">Myxococcus stipitatus (strain DSM 14675 / JCM 12634 / Mx s8)</name>
    <dbReference type="NCBI Taxonomy" id="1278073"/>
    <lineage>
        <taxon>Bacteria</taxon>
        <taxon>Pseudomonadati</taxon>
        <taxon>Myxococcota</taxon>
        <taxon>Myxococcia</taxon>
        <taxon>Myxococcales</taxon>
        <taxon>Cystobacterineae</taxon>
        <taxon>Myxococcaceae</taxon>
        <taxon>Myxococcus</taxon>
    </lineage>
</organism>
<dbReference type="KEGG" id="msd:MYSTI_07725"/>
<dbReference type="STRING" id="1278073.MYSTI_07725"/>
<dbReference type="InterPro" id="IPR005202">
    <property type="entry name" value="TF_GRAS"/>
</dbReference>
<dbReference type="OrthoDB" id="2591721at2"/>
<proteinExistence type="predicted"/>
<dbReference type="Gene3D" id="3.40.50.150">
    <property type="entry name" value="Vaccinia Virus protein VP39"/>
    <property type="match status" value="1"/>
</dbReference>
<dbReference type="Proteomes" id="UP000011131">
    <property type="component" value="Chromosome"/>
</dbReference>
<name>L7UN60_MYXSD</name>
<gene>
    <name evidence="3" type="ordered locus">MYSTI_07725</name>
</gene>
<accession>L7UN60</accession>
<protein>
    <submittedName>
        <fullName evidence="3">GAI protein2C putative</fullName>
    </submittedName>
</protein>
<dbReference type="EMBL" id="CP004025">
    <property type="protein sequence ID" value="AGC48997.1"/>
    <property type="molecule type" value="Genomic_DNA"/>
</dbReference>
<dbReference type="HOGENOM" id="CLU_784852_0_0_7"/>
<keyword evidence="1" id="KW-0805">Transcription regulation</keyword>
<keyword evidence="2" id="KW-0804">Transcription</keyword>
<dbReference type="PANTHER" id="PTHR31636">
    <property type="entry name" value="OSJNBA0084A10.13 PROTEIN-RELATED"/>
    <property type="match status" value="1"/>
</dbReference>
<dbReference type="RefSeq" id="WP_015353250.1">
    <property type="nucleotide sequence ID" value="NC_020126.1"/>
</dbReference>
<evidence type="ECO:0000313" key="3">
    <source>
        <dbReference type="EMBL" id="AGC48997.1"/>
    </source>
</evidence>
<dbReference type="InterPro" id="IPR029063">
    <property type="entry name" value="SAM-dependent_MTases_sf"/>
</dbReference>
<evidence type="ECO:0000256" key="1">
    <source>
        <dbReference type="ARBA" id="ARBA00023015"/>
    </source>
</evidence>
<keyword evidence="4" id="KW-1185">Reference proteome</keyword>
<evidence type="ECO:0000256" key="2">
    <source>
        <dbReference type="ARBA" id="ARBA00023163"/>
    </source>
</evidence>
<reference evidence="3 4" key="1">
    <citation type="journal article" date="2013" name="Genome Announc.">
        <title>Complete genome sequence of Myxococcus stipitatus strain DSM 14675, a fruiting myxobacterium.</title>
        <authorList>
            <person name="Huntley S."/>
            <person name="Kneip S."/>
            <person name="Treuner-Lange A."/>
            <person name="Sogaard-Andersen L."/>
        </authorList>
    </citation>
    <scope>NUCLEOTIDE SEQUENCE [LARGE SCALE GENOMIC DNA]</scope>
    <source>
        <strain evidence="4">DSM 14675 / JCM 12634 / Mx s8</strain>
    </source>
</reference>
<dbReference type="AlphaFoldDB" id="L7UN60"/>
<sequence>MRTSKEELLFQAMEHAVAGRAVEARRALRSLESRLDVDVVPEDLGYHLFAMAVAHRLEGSGARNPYLNPRVEEGGRQIDLFRSLMTHMPLASTADVLANAVLEELLGNRGEATLVDVGIGQGRQAGRLLRLLSKRGVLPRRLTLVGVDPSGASLEQAEAAVAKVAREVGGAVRFMGVEAPVEEVTEATWSKLRELPGPRVVNAAFAMHHVAEEPGHAGAARDAVLRHLRALEPVGLVLSEPNTDHFGASPLVRFQHAWRHFTHVFQLLDTLGVPSDERAAIKRFFGREVEDVVGTVDEAARCERHEMAATWMARLRRAGFVPLEWLERLRPEGVHPALTLRREPGLVGLSWREEMLVAVLAVRPDIARA</sequence>
<dbReference type="Pfam" id="PF03514">
    <property type="entry name" value="GRAS"/>
    <property type="match status" value="1"/>
</dbReference>
<dbReference type="PATRIC" id="fig|1278073.3.peg.7859"/>
<evidence type="ECO:0000313" key="4">
    <source>
        <dbReference type="Proteomes" id="UP000011131"/>
    </source>
</evidence>
<dbReference type="eggNOG" id="ENOG5032RFY">
    <property type="taxonomic scope" value="Bacteria"/>
</dbReference>
<dbReference type="PROSITE" id="PS50985">
    <property type="entry name" value="GRAS"/>
    <property type="match status" value="1"/>
</dbReference>
<dbReference type="SUPFAM" id="SSF53335">
    <property type="entry name" value="S-adenosyl-L-methionine-dependent methyltransferases"/>
    <property type="match status" value="1"/>
</dbReference>